<gene>
    <name evidence="3" type="ORF">E6C27_scaffold638G00300</name>
</gene>
<proteinExistence type="predicted"/>
<protein>
    <submittedName>
        <fullName evidence="3">Mitochondrial protein</fullName>
    </submittedName>
</protein>
<feature type="compositionally biased region" description="Basic and acidic residues" evidence="1">
    <location>
        <begin position="18"/>
        <end position="36"/>
    </location>
</feature>
<dbReference type="STRING" id="1194695.A0A5A7VEL5"/>
<feature type="domain" description="Reverse transcriptase Ty1/copia-type" evidence="2">
    <location>
        <begin position="70"/>
        <end position="111"/>
    </location>
</feature>
<evidence type="ECO:0000313" key="4">
    <source>
        <dbReference type="Proteomes" id="UP000321393"/>
    </source>
</evidence>
<dbReference type="Pfam" id="PF07727">
    <property type="entry name" value="RVT_2"/>
    <property type="match status" value="1"/>
</dbReference>
<dbReference type="InterPro" id="IPR013103">
    <property type="entry name" value="RVT_2"/>
</dbReference>
<dbReference type="AlphaFoldDB" id="A0A5A7VEL5"/>
<evidence type="ECO:0000259" key="2">
    <source>
        <dbReference type="Pfam" id="PF07727"/>
    </source>
</evidence>
<sequence>MDGVIIDREDMIDENEVVAEHSKNETKSSHSGDTSKYDPSLDLLIALRKGARVSEVKATLMEEIRALEKNKTWNLYSLPKGHKTVGCKWVFTLKYRADGTIDRHKARLVAKSE</sequence>
<evidence type="ECO:0000313" key="3">
    <source>
        <dbReference type="EMBL" id="KAA0065527.1"/>
    </source>
</evidence>
<reference evidence="3 4" key="1">
    <citation type="submission" date="2019-08" db="EMBL/GenBank/DDBJ databases">
        <title>Draft genome sequences of two oriental melons (Cucumis melo L. var makuwa).</title>
        <authorList>
            <person name="Kwon S.-Y."/>
        </authorList>
    </citation>
    <scope>NUCLEOTIDE SEQUENCE [LARGE SCALE GENOMIC DNA]</scope>
    <source>
        <strain evidence="4">cv. SW 3</strain>
        <tissue evidence="3">Leaf</tissue>
    </source>
</reference>
<dbReference type="EMBL" id="SSTE01001422">
    <property type="protein sequence ID" value="KAA0065527.1"/>
    <property type="molecule type" value="Genomic_DNA"/>
</dbReference>
<comment type="caution">
    <text evidence="3">The sequence shown here is derived from an EMBL/GenBank/DDBJ whole genome shotgun (WGS) entry which is preliminary data.</text>
</comment>
<accession>A0A5A7VEL5</accession>
<name>A0A5A7VEL5_CUCMM</name>
<feature type="region of interest" description="Disordered" evidence="1">
    <location>
        <begin position="1"/>
        <end position="38"/>
    </location>
</feature>
<dbReference type="Proteomes" id="UP000321393">
    <property type="component" value="Unassembled WGS sequence"/>
</dbReference>
<dbReference type="OrthoDB" id="7473114at2759"/>
<organism evidence="3 4">
    <name type="scientific">Cucumis melo var. makuwa</name>
    <name type="common">Oriental melon</name>
    <dbReference type="NCBI Taxonomy" id="1194695"/>
    <lineage>
        <taxon>Eukaryota</taxon>
        <taxon>Viridiplantae</taxon>
        <taxon>Streptophyta</taxon>
        <taxon>Embryophyta</taxon>
        <taxon>Tracheophyta</taxon>
        <taxon>Spermatophyta</taxon>
        <taxon>Magnoliopsida</taxon>
        <taxon>eudicotyledons</taxon>
        <taxon>Gunneridae</taxon>
        <taxon>Pentapetalae</taxon>
        <taxon>rosids</taxon>
        <taxon>fabids</taxon>
        <taxon>Cucurbitales</taxon>
        <taxon>Cucurbitaceae</taxon>
        <taxon>Benincaseae</taxon>
        <taxon>Cucumis</taxon>
    </lineage>
</organism>
<evidence type="ECO:0000256" key="1">
    <source>
        <dbReference type="SAM" id="MobiDB-lite"/>
    </source>
</evidence>